<dbReference type="InterPro" id="IPR041735">
    <property type="entry name" value="4OHPhenylPyrv_dOase_C"/>
</dbReference>
<evidence type="ECO:0000259" key="11">
    <source>
        <dbReference type="PROSITE" id="PS51819"/>
    </source>
</evidence>
<comment type="cofactor">
    <cofactor evidence="10">
        <name>Fe cation</name>
        <dbReference type="ChEBI" id="CHEBI:24875"/>
    </cofactor>
    <text evidence="10">Binds 1 Fe cation per subunit.</text>
</comment>
<dbReference type="CDD" id="cd07250">
    <property type="entry name" value="HPPD_C_like"/>
    <property type="match status" value="1"/>
</dbReference>
<dbReference type="PROSITE" id="PS51819">
    <property type="entry name" value="VOC"/>
    <property type="match status" value="2"/>
</dbReference>
<keyword evidence="12" id="KW-0560">Oxidoreductase</keyword>
<dbReference type="InterPro" id="IPR041736">
    <property type="entry name" value="4OHPhenylPyrv_dOase_N"/>
</dbReference>
<reference evidence="12 13" key="1">
    <citation type="submission" date="2024-03" db="EMBL/GenBank/DDBJ databases">
        <title>Complete genome sequence of the green alga Chloropicon roscoffensis RCC1871.</title>
        <authorList>
            <person name="Lemieux C."/>
            <person name="Pombert J.-F."/>
            <person name="Otis C."/>
            <person name="Turmel M."/>
        </authorList>
    </citation>
    <scope>NUCLEOTIDE SEQUENCE [LARGE SCALE GENOMIC DNA]</scope>
    <source>
        <strain evidence="12 13">RCC1871</strain>
    </source>
</reference>
<comment type="pathway">
    <text evidence="1">Amino-acid degradation; L-phenylalanine degradation; acetoacetate and fumarate from L-phenylalanine: step 3/6.</text>
</comment>
<dbReference type="InterPro" id="IPR005956">
    <property type="entry name" value="4OHPhenylPyrv_dOase"/>
</dbReference>
<keyword evidence="8" id="KW-0585">Phenylalanine catabolism</keyword>
<dbReference type="GO" id="GO:0006572">
    <property type="term" value="P:L-tyrosine catabolic process"/>
    <property type="evidence" value="ECO:0007669"/>
    <property type="project" value="UniProtKB-KW"/>
</dbReference>
<evidence type="ECO:0000256" key="9">
    <source>
        <dbReference type="PIRNR" id="PIRNR009283"/>
    </source>
</evidence>
<dbReference type="CDD" id="cd08342">
    <property type="entry name" value="HPPD_N_like"/>
    <property type="match status" value="1"/>
</dbReference>
<keyword evidence="7 10" id="KW-0408">Iron</keyword>
<protein>
    <recommendedName>
        <fullName evidence="3 9">4-hydroxyphenylpyruvate dioxygenase</fullName>
    </recommendedName>
</protein>
<evidence type="ECO:0000256" key="6">
    <source>
        <dbReference type="ARBA" id="ARBA00022878"/>
    </source>
</evidence>
<dbReference type="GO" id="GO:0046872">
    <property type="term" value="F:metal ion binding"/>
    <property type="evidence" value="ECO:0007669"/>
    <property type="project" value="UniProtKB-KW"/>
</dbReference>
<dbReference type="NCBIfam" id="TIGR01263">
    <property type="entry name" value="4HPPD"/>
    <property type="match status" value="1"/>
</dbReference>
<organism evidence="12 13">
    <name type="scientific">Chloropicon roscoffensis</name>
    <dbReference type="NCBI Taxonomy" id="1461544"/>
    <lineage>
        <taxon>Eukaryota</taxon>
        <taxon>Viridiplantae</taxon>
        <taxon>Chlorophyta</taxon>
        <taxon>Chloropicophyceae</taxon>
        <taxon>Chloropicales</taxon>
        <taxon>Chloropicaceae</taxon>
        <taxon>Chloropicon</taxon>
    </lineage>
</organism>
<feature type="binding site" evidence="10">
    <location>
        <position position="389"/>
    </location>
    <ligand>
        <name>Fe cation</name>
        <dbReference type="ChEBI" id="CHEBI:24875"/>
    </ligand>
</feature>
<comment type="similarity">
    <text evidence="2 9">Belongs to the 4HPPD family.</text>
</comment>
<name>A0AAX4NYS8_9CHLO</name>
<evidence type="ECO:0000313" key="13">
    <source>
        <dbReference type="Proteomes" id="UP001472866"/>
    </source>
</evidence>
<evidence type="ECO:0000313" key="12">
    <source>
        <dbReference type="EMBL" id="WZN59069.1"/>
    </source>
</evidence>
<feature type="domain" description="VOC" evidence="11">
    <location>
        <begin position="218"/>
        <end position="378"/>
    </location>
</feature>
<dbReference type="GO" id="GO:0003868">
    <property type="term" value="F:4-hydroxyphenylpyruvate dioxygenase activity"/>
    <property type="evidence" value="ECO:0007669"/>
    <property type="project" value="InterPro"/>
</dbReference>
<dbReference type="GO" id="GO:0006559">
    <property type="term" value="P:L-phenylalanine catabolic process"/>
    <property type="evidence" value="ECO:0007669"/>
    <property type="project" value="UniProtKB-KW"/>
</dbReference>
<keyword evidence="13" id="KW-1185">Reference proteome</keyword>
<evidence type="ECO:0000256" key="5">
    <source>
        <dbReference type="ARBA" id="ARBA00022737"/>
    </source>
</evidence>
<keyword evidence="5" id="KW-0677">Repeat</keyword>
<dbReference type="AlphaFoldDB" id="A0AAX4NYS8"/>
<dbReference type="PIRSF" id="PIRSF009283">
    <property type="entry name" value="HPP_dOase"/>
    <property type="match status" value="1"/>
</dbReference>
<dbReference type="SUPFAM" id="SSF54593">
    <property type="entry name" value="Glyoxalase/Bleomycin resistance protein/Dihydroxybiphenyl dioxygenase"/>
    <property type="match status" value="1"/>
</dbReference>
<evidence type="ECO:0000256" key="4">
    <source>
        <dbReference type="ARBA" id="ARBA00022723"/>
    </source>
</evidence>
<evidence type="ECO:0000256" key="8">
    <source>
        <dbReference type="ARBA" id="ARBA00023232"/>
    </source>
</evidence>
<evidence type="ECO:0000256" key="3">
    <source>
        <dbReference type="ARBA" id="ARBA00013222"/>
    </source>
</evidence>
<feature type="binding site" evidence="10">
    <location>
        <position position="221"/>
    </location>
    <ligand>
        <name>Fe cation</name>
        <dbReference type="ChEBI" id="CHEBI:24875"/>
    </ligand>
</feature>
<proteinExistence type="inferred from homology"/>
<evidence type="ECO:0000256" key="7">
    <source>
        <dbReference type="ARBA" id="ARBA00023004"/>
    </source>
</evidence>
<feature type="domain" description="VOC" evidence="11">
    <location>
        <begin position="39"/>
        <end position="194"/>
    </location>
</feature>
<dbReference type="Gene3D" id="3.10.180.10">
    <property type="entry name" value="2,3-Dihydroxybiphenyl 1,2-Dioxygenase, domain 1"/>
    <property type="match status" value="2"/>
</dbReference>
<dbReference type="InterPro" id="IPR004360">
    <property type="entry name" value="Glyas_Fos-R_dOase_dom"/>
</dbReference>
<dbReference type="InterPro" id="IPR037523">
    <property type="entry name" value="VOC_core"/>
</dbReference>
<sequence length="440" mass="48406">MGAGGGESNTGVIQTKEKLVGAANFKRVNPKTDRFDVKKFHHIELYCGDANNTYRRFSAGLGMKLVAKSDNTTGNHSYSSYVLQSGELTFAFSAPYGTHQAQGQDQAEGGHAPHPCFDAEGAFEFFKKHGLAVKAVGVSVADARLAYDQAVKNGAEGRVEPHVLKPTNEGEASGEMVISEILLYGDVHLRFVSGDYKGPFLPGYAPVESAEFTYGLKRLDHCVGNVPNMLEVYNYLITATGFHEFAEFTAEDVGTIDSGLNSIVAASNNEMVLFPINEPTFGTKRKSQIQTYLEQNCGAGVQHLALKTENIFKTLRHMREVEQLSGFELMPRPSEKYYKELPMKVGNSLTADQYKTVEELGILVDKDDQGVLLQVFTKPVCDRPTLFIEIIERVGCMREQKNEETNKVDMVQAAGCGGFGKGNFKELFKSVEEFEASLNV</sequence>
<evidence type="ECO:0000256" key="10">
    <source>
        <dbReference type="PIRSR" id="PIRSR009283-1"/>
    </source>
</evidence>
<gene>
    <name evidence="12" type="ORF">HKI87_01g05940</name>
</gene>
<dbReference type="Proteomes" id="UP001472866">
    <property type="component" value="Chromosome 01"/>
</dbReference>
<dbReference type="InterPro" id="IPR029068">
    <property type="entry name" value="Glyas_Bleomycin-R_OHBP_Dase"/>
</dbReference>
<evidence type="ECO:0000256" key="2">
    <source>
        <dbReference type="ARBA" id="ARBA00005877"/>
    </source>
</evidence>
<keyword evidence="4 10" id="KW-0479">Metal-binding</keyword>
<dbReference type="PANTHER" id="PTHR11959">
    <property type="entry name" value="4-HYDROXYPHENYLPYRUVATE DIOXYGENASE"/>
    <property type="match status" value="1"/>
</dbReference>
<accession>A0AAX4NYS8</accession>
<dbReference type="Pfam" id="PF00903">
    <property type="entry name" value="Glyoxalase"/>
    <property type="match status" value="1"/>
</dbReference>
<dbReference type="FunFam" id="3.10.180.10:FF:000013">
    <property type="entry name" value="4-hydroxyphenylpyruvate dioxygenase"/>
    <property type="match status" value="1"/>
</dbReference>
<keyword evidence="12" id="KW-0223">Dioxygenase</keyword>
<feature type="binding site" evidence="10">
    <location>
        <position position="303"/>
    </location>
    <ligand>
        <name>Fe cation</name>
        <dbReference type="ChEBI" id="CHEBI:24875"/>
    </ligand>
</feature>
<dbReference type="PANTHER" id="PTHR11959:SF1">
    <property type="entry name" value="4-HYDROXYPHENYLPYRUVATE DIOXYGENASE"/>
    <property type="match status" value="1"/>
</dbReference>
<evidence type="ECO:0000256" key="1">
    <source>
        <dbReference type="ARBA" id="ARBA00005162"/>
    </source>
</evidence>
<keyword evidence="6" id="KW-0828">Tyrosine catabolism</keyword>
<dbReference type="EMBL" id="CP151501">
    <property type="protein sequence ID" value="WZN59069.1"/>
    <property type="molecule type" value="Genomic_DNA"/>
</dbReference>